<evidence type="ECO:0000313" key="3">
    <source>
        <dbReference type="Proteomes" id="UP000267821"/>
    </source>
</evidence>
<dbReference type="InParanoid" id="A0A3N4L649"/>
<feature type="compositionally biased region" description="Low complexity" evidence="1">
    <location>
        <begin position="316"/>
        <end position="335"/>
    </location>
</feature>
<gene>
    <name evidence="2" type="ORF">L211DRAFT_854534</name>
</gene>
<dbReference type="AlphaFoldDB" id="A0A3N4L649"/>
<reference evidence="2 3" key="1">
    <citation type="journal article" date="2018" name="Nat. Ecol. Evol.">
        <title>Pezizomycetes genomes reveal the molecular basis of ectomycorrhizal truffle lifestyle.</title>
        <authorList>
            <person name="Murat C."/>
            <person name="Payen T."/>
            <person name="Noel B."/>
            <person name="Kuo A."/>
            <person name="Morin E."/>
            <person name="Chen J."/>
            <person name="Kohler A."/>
            <person name="Krizsan K."/>
            <person name="Balestrini R."/>
            <person name="Da Silva C."/>
            <person name="Montanini B."/>
            <person name="Hainaut M."/>
            <person name="Levati E."/>
            <person name="Barry K.W."/>
            <person name="Belfiori B."/>
            <person name="Cichocki N."/>
            <person name="Clum A."/>
            <person name="Dockter R.B."/>
            <person name="Fauchery L."/>
            <person name="Guy J."/>
            <person name="Iotti M."/>
            <person name="Le Tacon F."/>
            <person name="Lindquist E.A."/>
            <person name="Lipzen A."/>
            <person name="Malagnac F."/>
            <person name="Mello A."/>
            <person name="Molinier V."/>
            <person name="Miyauchi S."/>
            <person name="Poulain J."/>
            <person name="Riccioni C."/>
            <person name="Rubini A."/>
            <person name="Sitrit Y."/>
            <person name="Splivallo R."/>
            <person name="Traeger S."/>
            <person name="Wang M."/>
            <person name="Zifcakova L."/>
            <person name="Wipf D."/>
            <person name="Zambonelli A."/>
            <person name="Paolocci F."/>
            <person name="Nowrousian M."/>
            <person name="Ottonello S."/>
            <person name="Baldrian P."/>
            <person name="Spatafora J.W."/>
            <person name="Henrissat B."/>
            <person name="Nagy L.G."/>
            <person name="Aury J.M."/>
            <person name="Wincker P."/>
            <person name="Grigoriev I.V."/>
            <person name="Bonfante P."/>
            <person name="Martin F.M."/>
        </authorList>
    </citation>
    <scope>NUCLEOTIDE SEQUENCE [LARGE SCALE GENOMIC DNA]</scope>
    <source>
        <strain evidence="2 3">ATCC MYA-4762</strain>
    </source>
</reference>
<feature type="compositionally biased region" description="Polar residues" evidence="1">
    <location>
        <begin position="345"/>
        <end position="369"/>
    </location>
</feature>
<feature type="compositionally biased region" description="Basic and acidic residues" evidence="1">
    <location>
        <begin position="299"/>
        <end position="314"/>
    </location>
</feature>
<name>A0A3N4L649_9PEZI</name>
<dbReference type="Proteomes" id="UP000267821">
    <property type="component" value="Unassembled WGS sequence"/>
</dbReference>
<dbReference type="EMBL" id="ML121724">
    <property type="protein sequence ID" value="RPB18046.1"/>
    <property type="molecule type" value="Genomic_DNA"/>
</dbReference>
<evidence type="ECO:0000313" key="2">
    <source>
        <dbReference type="EMBL" id="RPB18046.1"/>
    </source>
</evidence>
<feature type="compositionally biased region" description="Low complexity" evidence="1">
    <location>
        <begin position="389"/>
        <end position="410"/>
    </location>
</feature>
<feature type="region of interest" description="Disordered" evidence="1">
    <location>
        <begin position="1"/>
        <end position="21"/>
    </location>
</feature>
<dbReference type="STRING" id="1051890.A0A3N4L649"/>
<dbReference type="OrthoDB" id="5385072at2759"/>
<proteinExistence type="predicted"/>
<organism evidence="2 3">
    <name type="scientific">Terfezia boudieri ATCC MYA-4762</name>
    <dbReference type="NCBI Taxonomy" id="1051890"/>
    <lineage>
        <taxon>Eukaryota</taxon>
        <taxon>Fungi</taxon>
        <taxon>Dikarya</taxon>
        <taxon>Ascomycota</taxon>
        <taxon>Pezizomycotina</taxon>
        <taxon>Pezizomycetes</taxon>
        <taxon>Pezizales</taxon>
        <taxon>Pezizaceae</taxon>
        <taxon>Terfezia</taxon>
    </lineage>
</organism>
<keyword evidence="3" id="KW-1185">Reference proteome</keyword>
<protein>
    <submittedName>
        <fullName evidence="2">Uncharacterized protein</fullName>
    </submittedName>
</protein>
<feature type="region of interest" description="Disordered" evidence="1">
    <location>
        <begin position="265"/>
        <end position="410"/>
    </location>
</feature>
<feature type="region of interest" description="Disordered" evidence="1">
    <location>
        <begin position="171"/>
        <end position="203"/>
    </location>
</feature>
<accession>A0A3N4L649</accession>
<sequence>MAGTAAYHPYQPGSIYPAIPTKKPRPSSMLIMNSPRYVPPQHSPMTTSRHAHYTSYDQYSSDRLHPNHTRQQEFSRSSNSLFSRYQFQQHLAPINTNIDVHDLARRLGPTLSSVPPHPQRHYNDCTQDAYVATLRKQKATVWCERAQAEDPRIMSAQRRARALATIEVTGSSYVQDPNNHGSSSDSPASSLCGGTSGHGATQSMTLASTKPNKILGATGVGNGVHTVRKKAWVKDRSASSHGCGKKIIMDPGSLIVGAVPTRLSASEVMGDSSDEDAEIGTRRSRRAPRTSFNSTHRQSPREYERSRRSVEGLRHTNSTGSKSSTDSSAYSAPRSIAEEEEDPATTGNLSIRTENSSLRYSLSDMSGRNTSERRPADYFISRSPGVRRTSGSQSTTSSPCSAADGLGPLPGGLTIERVWKPASELRRCGSVDEREARTRTMSGVRLFVANPDAN</sequence>
<evidence type="ECO:0000256" key="1">
    <source>
        <dbReference type="SAM" id="MobiDB-lite"/>
    </source>
</evidence>